<dbReference type="GO" id="GO:0004386">
    <property type="term" value="F:helicase activity"/>
    <property type="evidence" value="ECO:0007669"/>
    <property type="project" value="UniProtKB-KW"/>
</dbReference>
<dbReference type="InterPro" id="IPR006935">
    <property type="entry name" value="Helicase/UvrB_N"/>
</dbReference>
<keyword evidence="3" id="KW-0067">ATP-binding</keyword>
<accession>A0ABT4KFL6</accession>
<gene>
    <name evidence="3" type="ORF">O3W52_11255</name>
</gene>
<dbReference type="Proteomes" id="UP001079430">
    <property type="component" value="Unassembled WGS sequence"/>
</dbReference>
<organism evidence="3 4">
    <name type="scientific">Sinorhizobium psoraleae</name>
    <dbReference type="NCBI Taxonomy" id="520838"/>
    <lineage>
        <taxon>Bacteria</taxon>
        <taxon>Pseudomonadati</taxon>
        <taxon>Pseudomonadota</taxon>
        <taxon>Alphaproteobacteria</taxon>
        <taxon>Hyphomicrobiales</taxon>
        <taxon>Rhizobiaceae</taxon>
        <taxon>Sinorhizobium/Ensifer group</taxon>
        <taxon>Sinorhizobium</taxon>
    </lineage>
</organism>
<evidence type="ECO:0000313" key="4">
    <source>
        <dbReference type="Proteomes" id="UP001079430"/>
    </source>
</evidence>
<dbReference type="Pfam" id="PF04851">
    <property type="entry name" value="ResIII"/>
    <property type="match status" value="1"/>
</dbReference>
<dbReference type="PANTHER" id="PTHR47396:SF1">
    <property type="entry name" value="ATP-DEPENDENT HELICASE IRC3-RELATED"/>
    <property type="match status" value="1"/>
</dbReference>
<keyword evidence="3" id="KW-0378">Hydrolase</keyword>
<dbReference type="InterPro" id="IPR045572">
    <property type="entry name" value="RE_endonuc_C"/>
</dbReference>
<dbReference type="InterPro" id="IPR050742">
    <property type="entry name" value="Helicase_Restrict-Modif_Enz"/>
</dbReference>
<dbReference type="RefSeq" id="WP_269279108.1">
    <property type="nucleotide sequence ID" value="NZ_JAPVOI010000004.1"/>
</dbReference>
<proteinExistence type="predicted"/>
<dbReference type="InterPro" id="IPR027417">
    <property type="entry name" value="P-loop_NTPase"/>
</dbReference>
<dbReference type="PANTHER" id="PTHR47396">
    <property type="entry name" value="TYPE I RESTRICTION ENZYME ECOKI R PROTEIN"/>
    <property type="match status" value="1"/>
</dbReference>
<keyword evidence="3" id="KW-0347">Helicase</keyword>
<sequence>MGFVDNPIITSPFDTPACHYELDDHGQPTGKVLLGRRESVQVVPVPAARRRGPTQAELALFDQNGAKITPNALINEIRKHVDQWRELAPSQWGVSPETQRLLLHWREPSRSRRLFFCQREAVETLIYLTEVAPTRFRKQLQDANAEANPGLYRLAAKMATGSGKTTVMAMIVAWHSVNKARRPSSKTFSDAFLIIAPGITIRDRLRVLLPSDPENIYEGLNLVPTDLLDGIRKARIVITNYHAFMLREKEQVSKLNRQILGGRDGEKSFTETEGEMIARVGGTDLMGRKNIIVLNDEAHHCYRHKVGSEDNDGQSLSAEEKEEAKRNEEAARVWISGIEAFQRKVGIQAVYDVSATPFFLKGSGYPEGTLFPWVTSDFGLLDAIESGIVKVPRLPVLDDSVQDELPKFRDVYRHVAKELPKKGRGKQSKALMDPQSLPHLLLQATEALYEHYKATYKAWKAEPELGRPPVFIVVCNNTATSKLLSDWISGYEVTVGDGENAKTRLVPGKLPLFSNVDEHGKWIPRRRTLLIDSEQLDSGDALSDEFRKLAAGELEAFKKELRIRNDPRDIDKLSDADILREVMNTVGRPGKLGAEIRCVVSVSMLTEGWDANTVTHIMGVRAFGTQLLCEQVVGRGLRRISYEIDPTTGLFPVEYADVLGVPFTFAQQGKNVAPKAPPKVTRVRAMDERAGLEIRFPNVEGYRTVFPRSPLKPNFTSDSKMSLTPDDLPVVTEVEPLIGEGFTLDLRTNADQVRLKSVIFDVAGLLLRTYFKDADGALQVWRYPELALITERWFSECLTCAGDTRPQFMKWRSLAIKAVEKIYRALAPTLSDPPDGSNGALLPILNAYNPEGTTSYVDFNTSKATLFATKADKCHLNYVVYDQAWEAALAERLESMDEVIAYAKNHNLNFEVPYEFGGETFRYRPDYIARINSPEFEALNLVIEVKGQRDEKDAAKAETMRNLWVPAVNNSRRYGRWAFLELRAAPYDAIAEIRKFINSSNAV</sequence>
<name>A0ABT4KFL6_9HYPH</name>
<feature type="domain" description="Helicase/UvrB N-terminal" evidence="1">
    <location>
        <begin position="118"/>
        <end position="303"/>
    </location>
</feature>
<reference evidence="3" key="1">
    <citation type="submission" date="2022-10" db="EMBL/GenBank/DDBJ databases">
        <title>Whole genome sequencing of three plant growth promoting bacteria isolated from Vachellia tortilis subsp. raddiana in Morocco.</title>
        <authorList>
            <person name="Hnini M."/>
            <person name="Zouagui R."/>
            <person name="Zouagui H."/>
            <person name="Chemao Elfihri M.-W."/>
            <person name="Ibrahimi A."/>
            <person name="Sbabou L."/>
            <person name="Aurag J."/>
        </authorList>
    </citation>
    <scope>NUCLEOTIDE SEQUENCE</scope>
    <source>
        <strain evidence="3">LMR678</strain>
    </source>
</reference>
<comment type="caution">
    <text evidence="3">The sequence shown here is derived from an EMBL/GenBank/DDBJ whole genome shotgun (WGS) entry which is preliminary data.</text>
</comment>
<dbReference type="SUPFAM" id="SSF52540">
    <property type="entry name" value="P-loop containing nucleoside triphosphate hydrolases"/>
    <property type="match status" value="2"/>
</dbReference>
<dbReference type="Pfam" id="PF19778">
    <property type="entry name" value="RE_endonuc"/>
    <property type="match status" value="1"/>
</dbReference>
<dbReference type="Gene3D" id="3.40.50.300">
    <property type="entry name" value="P-loop containing nucleotide triphosphate hydrolases"/>
    <property type="match status" value="2"/>
</dbReference>
<evidence type="ECO:0000259" key="2">
    <source>
        <dbReference type="Pfam" id="PF19778"/>
    </source>
</evidence>
<keyword evidence="3" id="KW-0547">Nucleotide-binding</keyword>
<protein>
    <submittedName>
        <fullName evidence="3">DEAD/DEAH box helicase family protein</fullName>
    </submittedName>
</protein>
<dbReference type="EMBL" id="JAPVOI010000004">
    <property type="protein sequence ID" value="MCZ4090624.1"/>
    <property type="molecule type" value="Genomic_DNA"/>
</dbReference>
<evidence type="ECO:0000259" key="1">
    <source>
        <dbReference type="Pfam" id="PF04851"/>
    </source>
</evidence>
<keyword evidence="4" id="KW-1185">Reference proteome</keyword>
<feature type="domain" description="Type III restriction enzyme C-terminal endonuclease" evidence="2">
    <location>
        <begin position="875"/>
        <end position="961"/>
    </location>
</feature>
<evidence type="ECO:0000313" key="3">
    <source>
        <dbReference type="EMBL" id="MCZ4090624.1"/>
    </source>
</evidence>
<dbReference type="NCBIfam" id="NF046055">
    <property type="entry name" value="restr_BPTD_3080"/>
    <property type="match status" value="1"/>
</dbReference>